<sequence length="222" mass="26177">MKFIRLYFFILLSFFSLQYYSQSNEQVGVFEEDFRTSFKIKPKLDVKLDTRFSFIAASDIRTTGVKLGLSFNREFKMGLGYNRLISPSKSFIQKDDVNYKADLYYEYLSPYLEYIYHNSKKWEFNIAIQFGIGRGYYQFYNSLTDSKEKTNHSFILSYEPSMLIDYKIVRWVGIGSGIGYRLILYKNKNISEHLTSPVFIFKAKIYLGEIVRTITGKEIQAE</sequence>
<keyword evidence="1" id="KW-0732">Signal</keyword>
<accession>A0A5C6S0T2</accession>
<keyword evidence="3" id="KW-1185">Reference proteome</keyword>
<dbReference type="RefSeq" id="WP_147098544.1">
    <property type="nucleotide sequence ID" value="NZ_VOOS01000001.1"/>
</dbReference>
<evidence type="ECO:0008006" key="4">
    <source>
        <dbReference type="Google" id="ProtNLM"/>
    </source>
</evidence>
<evidence type="ECO:0000313" key="2">
    <source>
        <dbReference type="EMBL" id="TXB67212.1"/>
    </source>
</evidence>
<gene>
    <name evidence="2" type="ORF">FRY74_03230</name>
</gene>
<feature type="chain" id="PRO_5022833871" description="DUF3575 domain-containing protein" evidence="1">
    <location>
        <begin position="22"/>
        <end position="222"/>
    </location>
</feature>
<feature type="signal peptide" evidence="1">
    <location>
        <begin position="1"/>
        <end position="21"/>
    </location>
</feature>
<name>A0A5C6S0T2_9FLAO</name>
<evidence type="ECO:0000256" key="1">
    <source>
        <dbReference type="SAM" id="SignalP"/>
    </source>
</evidence>
<proteinExistence type="predicted"/>
<comment type="caution">
    <text evidence="2">The sequence shown here is derived from an EMBL/GenBank/DDBJ whole genome shotgun (WGS) entry which is preliminary data.</text>
</comment>
<dbReference type="AlphaFoldDB" id="A0A5C6S0T2"/>
<organism evidence="2 3">
    <name type="scientific">Vicingus serpentipes</name>
    <dbReference type="NCBI Taxonomy" id="1926625"/>
    <lineage>
        <taxon>Bacteria</taxon>
        <taxon>Pseudomonadati</taxon>
        <taxon>Bacteroidota</taxon>
        <taxon>Flavobacteriia</taxon>
        <taxon>Flavobacteriales</taxon>
        <taxon>Vicingaceae</taxon>
        <taxon>Vicingus</taxon>
    </lineage>
</organism>
<reference evidence="2 3" key="1">
    <citation type="submission" date="2019-08" db="EMBL/GenBank/DDBJ databases">
        <title>Genome of Vicingus serpentipes NCIMB 15042.</title>
        <authorList>
            <person name="Bowman J.P."/>
        </authorList>
    </citation>
    <scope>NUCLEOTIDE SEQUENCE [LARGE SCALE GENOMIC DNA]</scope>
    <source>
        <strain evidence="2 3">NCIMB 15042</strain>
    </source>
</reference>
<dbReference type="OrthoDB" id="1369748at2"/>
<dbReference type="EMBL" id="VOOS01000001">
    <property type="protein sequence ID" value="TXB67212.1"/>
    <property type="molecule type" value="Genomic_DNA"/>
</dbReference>
<protein>
    <recommendedName>
        <fullName evidence="4">DUF3575 domain-containing protein</fullName>
    </recommendedName>
</protein>
<dbReference type="Proteomes" id="UP000321721">
    <property type="component" value="Unassembled WGS sequence"/>
</dbReference>
<evidence type="ECO:0000313" key="3">
    <source>
        <dbReference type="Proteomes" id="UP000321721"/>
    </source>
</evidence>